<dbReference type="Pfam" id="PF02958">
    <property type="entry name" value="EcKL"/>
    <property type="match status" value="1"/>
</dbReference>
<organism evidence="2 3">
    <name type="scientific">Aquatica leii</name>
    <dbReference type="NCBI Taxonomy" id="1421715"/>
    <lineage>
        <taxon>Eukaryota</taxon>
        <taxon>Metazoa</taxon>
        <taxon>Ecdysozoa</taxon>
        <taxon>Arthropoda</taxon>
        <taxon>Hexapoda</taxon>
        <taxon>Insecta</taxon>
        <taxon>Pterygota</taxon>
        <taxon>Neoptera</taxon>
        <taxon>Endopterygota</taxon>
        <taxon>Coleoptera</taxon>
        <taxon>Polyphaga</taxon>
        <taxon>Elateriformia</taxon>
        <taxon>Elateroidea</taxon>
        <taxon>Lampyridae</taxon>
        <taxon>Luciolinae</taxon>
        <taxon>Aquatica</taxon>
    </lineage>
</organism>
<keyword evidence="3" id="KW-1185">Reference proteome</keyword>
<dbReference type="InterPro" id="IPR004119">
    <property type="entry name" value="EcKL"/>
</dbReference>
<dbReference type="AlphaFoldDB" id="A0AAN7SQJ8"/>
<name>A0AAN7SQJ8_9COLE</name>
<comment type="caution">
    <text evidence="2">The sequence shown here is derived from an EMBL/GenBank/DDBJ whole genome shotgun (WGS) entry which is preliminary data.</text>
</comment>
<dbReference type="Proteomes" id="UP001353858">
    <property type="component" value="Unassembled WGS sequence"/>
</dbReference>
<feature type="domain" description="CHK kinase-like" evidence="1">
    <location>
        <begin position="244"/>
        <end position="443"/>
    </location>
</feature>
<dbReference type="PANTHER" id="PTHR11012:SF30">
    <property type="entry name" value="PROTEIN KINASE-LIKE DOMAIN-CONTAINING"/>
    <property type="match status" value="1"/>
</dbReference>
<dbReference type="Gene3D" id="3.90.1200.10">
    <property type="match status" value="1"/>
</dbReference>
<accession>A0AAN7SQJ8</accession>
<dbReference type="InterPro" id="IPR015897">
    <property type="entry name" value="CHK_kinase-like"/>
</dbReference>
<sequence length="530" mass="61075">MDDRIRCTDMVEHNIELCTAIDQPSSNATALSFIDTLCTRIVDVPSTSDFKTQVASSTRTSTSTDPIESMSHVDCPVVVVPYLDFHKNFAKSDPAKWHVNDSLRDSIPTHGKNMSSNSIEYEINTTTREIIKTAIKNLHSYTIKTSLAIKPGENWVSVILKIKVNGEDENQKKTRLNFFVKVAPTELGIRNFFLVKEMFQREAYVYNKVIPEFISIQKINNVNEIFQPFVKFYGCSLTEFNEVIVMDDMSSLGYRSHDAQKYVDYEHALMYMKTIGKFHALAFAVQDQRPALFNEFKRNTKEPILTNNSAGVIRKTVYDLFCQGIERLNLEGYTNEYNKYKQLIERFPNIILEVLSYRDPGSCIVINHGDCQIRNVLFKYEDAAAPNRPTNICLLDWQVCFIGPPAYDISLFLFLNSNKSLRDKHYHHLINEYYASLSQFLIQLGSDPKKMIPFNSLQESLKKFSLFGVFVGIWLSLGKVYKIDEHPEIFTTADQNEMADQFKKHPQNSDVYFNVVRDILLDYISYGYDI</sequence>
<evidence type="ECO:0000259" key="1">
    <source>
        <dbReference type="SMART" id="SM00587"/>
    </source>
</evidence>
<dbReference type="SMART" id="SM00587">
    <property type="entry name" value="CHK"/>
    <property type="match status" value="1"/>
</dbReference>
<proteinExistence type="predicted"/>
<evidence type="ECO:0000313" key="2">
    <source>
        <dbReference type="EMBL" id="KAK4884188.1"/>
    </source>
</evidence>
<dbReference type="SUPFAM" id="SSF56112">
    <property type="entry name" value="Protein kinase-like (PK-like)"/>
    <property type="match status" value="1"/>
</dbReference>
<reference evidence="3" key="1">
    <citation type="submission" date="2023-01" db="EMBL/GenBank/DDBJ databases">
        <title>Key to firefly adult light organ development and bioluminescence: homeobox transcription factors regulate luciferase expression and transportation to peroxisome.</title>
        <authorList>
            <person name="Fu X."/>
        </authorList>
    </citation>
    <scope>NUCLEOTIDE SEQUENCE [LARGE SCALE GENOMIC DNA]</scope>
</reference>
<gene>
    <name evidence="2" type="ORF">RN001_000459</name>
</gene>
<dbReference type="PANTHER" id="PTHR11012">
    <property type="entry name" value="PROTEIN KINASE-LIKE DOMAIN-CONTAINING"/>
    <property type="match status" value="1"/>
</dbReference>
<dbReference type="EMBL" id="JARPUR010000001">
    <property type="protein sequence ID" value="KAK4884188.1"/>
    <property type="molecule type" value="Genomic_DNA"/>
</dbReference>
<evidence type="ECO:0000313" key="3">
    <source>
        <dbReference type="Proteomes" id="UP001353858"/>
    </source>
</evidence>
<dbReference type="InterPro" id="IPR011009">
    <property type="entry name" value="Kinase-like_dom_sf"/>
</dbReference>
<protein>
    <recommendedName>
        <fullName evidence="1">CHK kinase-like domain-containing protein</fullName>
    </recommendedName>
</protein>